<dbReference type="AlphaFoldDB" id="A0A7W9AUG2"/>
<feature type="domain" description="CHAD" evidence="2">
    <location>
        <begin position="208"/>
        <end position="480"/>
    </location>
</feature>
<dbReference type="PANTHER" id="PTHR39569">
    <property type="entry name" value="INORGANIC TRIPHOSPHATASE"/>
    <property type="match status" value="1"/>
</dbReference>
<dbReference type="PROSITE" id="PS51707">
    <property type="entry name" value="CYTH"/>
    <property type="match status" value="1"/>
</dbReference>
<dbReference type="Pfam" id="PF01928">
    <property type="entry name" value="CYTH"/>
    <property type="match status" value="1"/>
</dbReference>
<feature type="domain" description="CYTH" evidence="1">
    <location>
        <begin position="1"/>
        <end position="194"/>
    </location>
</feature>
<dbReference type="Gene3D" id="1.40.20.10">
    <property type="entry name" value="CHAD domain"/>
    <property type="match status" value="1"/>
</dbReference>
<evidence type="ECO:0000259" key="1">
    <source>
        <dbReference type="PROSITE" id="PS51707"/>
    </source>
</evidence>
<proteinExistence type="predicted"/>
<dbReference type="EMBL" id="JACIJG010000002">
    <property type="protein sequence ID" value="MBB5700736.1"/>
    <property type="molecule type" value="Genomic_DNA"/>
</dbReference>
<dbReference type="PROSITE" id="PS51708">
    <property type="entry name" value="CHAD"/>
    <property type="match status" value="1"/>
</dbReference>
<dbReference type="InterPro" id="IPR023577">
    <property type="entry name" value="CYTH_domain"/>
</dbReference>
<dbReference type="PANTHER" id="PTHR39569:SF1">
    <property type="entry name" value="INORGANIC TRIPHOSPHATASE"/>
    <property type="match status" value="1"/>
</dbReference>
<evidence type="ECO:0000313" key="3">
    <source>
        <dbReference type="EMBL" id="MBB5700736.1"/>
    </source>
</evidence>
<sequence>MQETELKLELSQAGAVALLKKNPFESAPTVLQLKSIYFDTPRRDLSKRGVSLRIRQSGNERIQTVKAGSGVMAGLFDREEWERAVAGDEPELDDPQVQALLVGVGPGLAPLFEVHVKRHRWNVTEGDSTVEVVLDVGRVVAADRETPFCEVELEMKAGSAMALFDLARRIGRIVPVRLGVLSKAERGYRLLGAVPGPVKAGTVPLSVEMNAASAFARIASGCLRQFRLNQMALDWSRDPDAVHQLRVALRRLRSLFSICKSLFEDSRFDQLREELRWLAGETGQVRNIDVMIARVTNEDLSERLQRARDGAYATLQISLSSARTRSLVIDVAEFISDERRSGGSQEALCGQPSRDFATTVLDKLWKKVAKSGSNLVDADDGTRHRLRIAAKKLRYAAEFFEPLFKSKAEAKRHRRFITAVAGLQDQLGVLNDLATALDRLSALELLDVAGAEDLVGAGDKTRLLHDAAKAYDRVVHTKRFWC</sequence>
<dbReference type="InterPro" id="IPR033469">
    <property type="entry name" value="CYTH-like_dom_sf"/>
</dbReference>
<accession>A0A7W9AUG2</accession>
<dbReference type="Pfam" id="PF05235">
    <property type="entry name" value="CHAD"/>
    <property type="match status" value="1"/>
</dbReference>
<dbReference type="CDD" id="cd07756">
    <property type="entry name" value="CYTH-like_Pase_CHAD"/>
    <property type="match status" value="1"/>
</dbReference>
<dbReference type="GO" id="GO:0046872">
    <property type="term" value="F:metal ion binding"/>
    <property type="evidence" value="ECO:0007669"/>
    <property type="project" value="TreeGrafter"/>
</dbReference>
<dbReference type="SMART" id="SM01118">
    <property type="entry name" value="CYTH"/>
    <property type="match status" value="1"/>
</dbReference>
<organism evidence="3 4">
    <name type="scientific">Brucella daejeonensis</name>
    <dbReference type="NCBI Taxonomy" id="659015"/>
    <lineage>
        <taxon>Bacteria</taxon>
        <taxon>Pseudomonadati</taxon>
        <taxon>Pseudomonadota</taxon>
        <taxon>Alphaproteobacteria</taxon>
        <taxon>Hyphomicrobiales</taxon>
        <taxon>Brucellaceae</taxon>
        <taxon>Brucella/Ochrobactrum group</taxon>
        <taxon>Brucella</taxon>
    </lineage>
</organism>
<dbReference type="Gene3D" id="2.40.320.10">
    <property type="entry name" value="Hypothetical Protein Pfu-838710-001"/>
    <property type="match status" value="1"/>
</dbReference>
<reference evidence="3 4" key="1">
    <citation type="submission" date="2020-08" db="EMBL/GenBank/DDBJ databases">
        <title>Genomic Encyclopedia of Type Strains, Phase IV (KMG-IV): sequencing the most valuable type-strain genomes for metagenomic binning, comparative biology and taxonomic classification.</title>
        <authorList>
            <person name="Goeker M."/>
        </authorList>
    </citation>
    <scope>NUCLEOTIDE SEQUENCE [LARGE SCALE GENOMIC DNA]</scope>
    <source>
        <strain evidence="3 4">DSM 26944</strain>
    </source>
</reference>
<dbReference type="InterPro" id="IPR038186">
    <property type="entry name" value="CHAD_dom_sf"/>
</dbReference>
<name>A0A7W9AUG2_9HYPH</name>
<dbReference type="SUPFAM" id="SSF55154">
    <property type="entry name" value="CYTH-like phosphatases"/>
    <property type="match status" value="1"/>
</dbReference>
<protein>
    <submittedName>
        <fullName evidence="3">Inorganic triphosphatase YgiF</fullName>
    </submittedName>
</protein>
<dbReference type="RefSeq" id="WP_183647781.1">
    <property type="nucleotide sequence ID" value="NZ_JACIJG010000002.1"/>
</dbReference>
<comment type="caution">
    <text evidence="3">The sequence shown here is derived from an EMBL/GenBank/DDBJ whole genome shotgun (WGS) entry which is preliminary data.</text>
</comment>
<dbReference type="SMART" id="SM00880">
    <property type="entry name" value="CHAD"/>
    <property type="match status" value="1"/>
</dbReference>
<dbReference type="InterPro" id="IPR007899">
    <property type="entry name" value="CHAD_dom"/>
</dbReference>
<evidence type="ECO:0000313" key="4">
    <source>
        <dbReference type="Proteomes" id="UP000555546"/>
    </source>
</evidence>
<dbReference type="InterPro" id="IPR039013">
    <property type="entry name" value="YgiF"/>
</dbReference>
<dbReference type="GO" id="GO:0050355">
    <property type="term" value="F:inorganic triphosphate phosphatase activity"/>
    <property type="evidence" value="ECO:0007669"/>
    <property type="project" value="InterPro"/>
</dbReference>
<gene>
    <name evidence="3" type="ORF">FHS76_000579</name>
</gene>
<keyword evidence="4" id="KW-1185">Reference proteome</keyword>
<evidence type="ECO:0000259" key="2">
    <source>
        <dbReference type="PROSITE" id="PS51708"/>
    </source>
</evidence>
<dbReference type="Proteomes" id="UP000555546">
    <property type="component" value="Unassembled WGS sequence"/>
</dbReference>